<gene>
    <name evidence="2" type="ORF">FKW44_019530</name>
</gene>
<feature type="compositionally biased region" description="Polar residues" evidence="1">
    <location>
        <begin position="55"/>
        <end position="72"/>
    </location>
</feature>
<sequence length="72" mass="8058">MKVYLLFDPVHNFKISTTVSNGWRCSSAINAQKRRDLQAKFCPPQGDSLKGVSLYGQTGPQIDPQSTELYKP</sequence>
<dbReference type="AlphaFoldDB" id="A0A7T8GWH7"/>
<evidence type="ECO:0000313" key="3">
    <source>
        <dbReference type="Proteomes" id="UP000595437"/>
    </source>
</evidence>
<evidence type="ECO:0000313" key="2">
    <source>
        <dbReference type="EMBL" id="QQP38836.1"/>
    </source>
</evidence>
<dbReference type="Proteomes" id="UP000595437">
    <property type="component" value="Chromosome 14"/>
</dbReference>
<protein>
    <submittedName>
        <fullName evidence="2">LOC101234561</fullName>
    </submittedName>
</protein>
<accession>A0A7T8GWH7</accession>
<keyword evidence="3" id="KW-1185">Reference proteome</keyword>
<proteinExistence type="predicted"/>
<organism evidence="2 3">
    <name type="scientific">Caligus rogercresseyi</name>
    <name type="common">Sea louse</name>
    <dbReference type="NCBI Taxonomy" id="217165"/>
    <lineage>
        <taxon>Eukaryota</taxon>
        <taxon>Metazoa</taxon>
        <taxon>Ecdysozoa</taxon>
        <taxon>Arthropoda</taxon>
        <taxon>Crustacea</taxon>
        <taxon>Multicrustacea</taxon>
        <taxon>Hexanauplia</taxon>
        <taxon>Copepoda</taxon>
        <taxon>Siphonostomatoida</taxon>
        <taxon>Caligidae</taxon>
        <taxon>Caligus</taxon>
    </lineage>
</organism>
<dbReference type="EMBL" id="CP045903">
    <property type="protein sequence ID" value="QQP38836.1"/>
    <property type="molecule type" value="Genomic_DNA"/>
</dbReference>
<evidence type="ECO:0000256" key="1">
    <source>
        <dbReference type="SAM" id="MobiDB-lite"/>
    </source>
</evidence>
<reference evidence="3" key="1">
    <citation type="submission" date="2021-01" db="EMBL/GenBank/DDBJ databases">
        <title>Caligus Genome Assembly.</title>
        <authorList>
            <person name="Gallardo-Escarate C."/>
        </authorList>
    </citation>
    <scope>NUCLEOTIDE SEQUENCE [LARGE SCALE GENOMIC DNA]</scope>
</reference>
<feature type="region of interest" description="Disordered" evidence="1">
    <location>
        <begin position="53"/>
        <end position="72"/>
    </location>
</feature>
<name>A0A7T8GWH7_CALRO</name>